<feature type="transmembrane region" description="Helical" evidence="1">
    <location>
        <begin position="44"/>
        <end position="67"/>
    </location>
</feature>
<dbReference type="EMBL" id="JAQNDL010000001">
    <property type="protein sequence ID" value="MDC0718452.1"/>
    <property type="molecule type" value="Genomic_DNA"/>
</dbReference>
<dbReference type="RefSeq" id="WP_272086930.1">
    <property type="nucleotide sequence ID" value="NZ_JAQNDL010000001.1"/>
</dbReference>
<accession>A0ABT5DXW4</accession>
<dbReference type="SUPFAM" id="SSF110296">
    <property type="entry name" value="Oligoxyloglucan reducing end-specific cellobiohydrolase"/>
    <property type="match status" value="1"/>
</dbReference>
<dbReference type="Gene3D" id="2.130.10.10">
    <property type="entry name" value="YVTN repeat-like/Quinoprotein amine dehydrogenase"/>
    <property type="match status" value="1"/>
</dbReference>
<reference evidence="2 3" key="1">
    <citation type="submission" date="2022-11" db="EMBL/GenBank/DDBJ databases">
        <title>Minimal conservation of predation-associated metabolite biosynthetic gene clusters underscores biosynthetic potential of Myxococcota including descriptions for ten novel species: Archangium lansinium sp. nov., Myxococcus landrumus sp. nov., Nannocystis bai.</title>
        <authorList>
            <person name="Ahearne A."/>
            <person name="Stevens C."/>
            <person name="Dowd S."/>
        </authorList>
    </citation>
    <scope>NUCLEOTIDE SEQUENCE [LARGE SCALE GENOMIC DNA]</scope>
    <source>
        <strain evidence="2 3">BB15-2</strain>
    </source>
</reference>
<keyword evidence="1" id="KW-1133">Transmembrane helix</keyword>
<evidence type="ECO:0000313" key="2">
    <source>
        <dbReference type="EMBL" id="MDC0718452.1"/>
    </source>
</evidence>
<keyword evidence="1" id="KW-0812">Transmembrane</keyword>
<name>A0ABT5DXW4_9BACT</name>
<gene>
    <name evidence="2" type="ORF">POL25_16200</name>
</gene>
<comment type="caution">
    <text evidence="2">The sequence shown here is derived from an EMBL/GenBank/DDBJ whole genome shotgun (WGS) entry which is preliminary data.</text>
</comment>
<dbReference type="Proteomes" id="UP001221686">
    <property type="component" value="Unassembled WGS sequence"/>
</dbReference>
<feature type="transmembrane region" description="Helical" evidence="1">
    <location>
        <begin position="20"/>
        <end position="38"/>
    </location>
</feature>
<evidence type="ECO:0000256" key="1">
    <source>
        <dbReference type="SAM" id="Phobius"/>
    </source>
</evidence>
<feature type="transmembrane region" description="Helical" evidence="1">
    <location>
        <begin position="74"/>
        <end position="95"/>
    </location>
</feature>
<proteinExistence type="predicted"/>
<keyword evidence="1" id="KW-0472">Membrane</keyword>
<dbReference type="InterPro" id="IPR015943">
    <property type="entry name" value="WD40/YVTN_repeat-like_dom_sf"/>
</dbReference>
<evidence type="ECO:0000313" key="3">
    <source>
        <dbReference type="Proteomes" id="UP001221686"/>
    </source>
</evidence>
<protein>
    <recommendedName>
        <fullName evidence="4">Exo-alpha-sialidase</fullName>
    </recommendedName>
</protein>
<organism evidence="2 3">
    <name type="scientific">Nannocystis bainbridge</name>
    <dbReference type="NCBI Taxonomy" id="2995303"/>
    <lineage>
        <taxon>Bacteria</taxon>
        <taxon>Pseudomonadati</taxon>
        <taxon>Myxococcota</taxon>
        <taxon>Polyangia</taxon>
        <taxon>Nannocystales</taxon>
        <taxon>Nannocystaceae</taxon>
        <taxon>Nannocystis</taxon>
    </lineage>
</organism>
<sequence length="399" mass="42646">MDVGRILVRAAVGGYRLGSYVMLAFIGAVLLIAPWWALSGIPVMAVLFAALGVWFDVGALDDLFAWTPARLRWVIVRLAILSHLVAGVWGVVAWARPIDPSWTLLAGSEEWNSPRIVFSSVDGFVVQAGGGNVWAHGDDGWRDLGGPPGGDAWEFCAAPDGTLWTAPRGTARLDQRDPATGRWRSLGRPPGELRSLAVGASELFAVVDGALHRLDMAKGTWSEEQFEGRVHTVALGGGTAVALGTAWWSREGEAGEWLSEPAPEAIVYFYGAVAGGWRYARHGNIWSTDLRVAPPGRLFEPRTPPVSDMRVMVPDPADGSRVIAGSWGEGIWASDDGGATWTALGLERVQAGGLAVDWRSGVVCVASHNTIWDRGVYCRRLPLGHPSAGSELMAPTGSP</sequence>
<evidence type="ECO:0008006" key="4">
    <source>
        <dbReference type="Google" id="ProtNLM"/>
    </source>
</evidence>
<keyword evidence="3" id="KW-1185">Reference proteome</keyword>